<feature type="domain" description="Isochorismatase-like" evidence="3">
    <location>
        <begin position="10"/>
        <end position="147"/>
    </location>
</feature>
<dbReference type="Pfam" id="PF00857">
    <property type="entry name" value="Isochorismatase"/>
    <property type="match status" value="1"/>
</dbReference>
<dbReference type="PANTHER" id="PTHR43540">
    <property type="entry name" value="PEROXYUREIDOACRYLATE/UREIDOACRYLATE AMIDOHYDROLASE-RELATED"/>
    <property type="match status" value="1"/>
</dbReference>
<evidence type="ECO:0000259" key="3">
    <source>
        <dbReference type="Pfam" id="PF00857"/>
    </source>
</evidence>
<reference evidence="4 5" key="1">
    <citation type="journal article" date="2015" name="Genome Announc.">
        <title>Expanding the biotechnology potential of lactobacilli through comparative genomics of 213 strains and associated genera.</title>
        <authorList>
            <person name="Sun Z."/>
            <person name="Harris H.M."/>
            <person name="McCann A."/>
            <person name="Guo C."/>
            <person name="Argimon S."/>
            <person name="Zhang W."/>
            <person name="Yang X."/>
            <person name="Jeffery I.B."/>
            <person name="Cooney J.C."/>
            <person name="Kagawa T.F."/>
            <person name="Liu W."/>
            <person name="Song Y."/>
            <person name="Salvetti E."/>
            <person name="Wrobel A."/>
            <person name="Rasinkangas P."/>
            <person name="Parkhill J."/>
            <person name="Rea M.C."/>
            <person name="O'Sullivan O."/>
            <person name="Ritari J."/>
            <person name="Douillard F.P."/>
            <person name="Paul Ross R."/>
            <person name="Yang R."/>
            <person name="Briner A.E."/>
            <person name="Felis G.E."/>
            <person name="de Vos W.M."/>
            <person name="Barrangou R."/>
            <person name="Klaenhammer T.R."/>
            <person name="Caufield P.W."/>
            <person name="Cui Y."/>
            <person name="Zhang H."/>
            <person name="O'Toole P.W."/>
        </authorList>
    </citation>
    <scope>NUCLEOTIDE SEQUENCE [LARGE SCALE GENOMIC DNA]</scope>
    <source>
        <strain evidence="4 5">DSM 19910</strain>
    </source>
</reference>
<dbReference type="Gene3D" id="3.40.50.850">
    <property type="entry name" value="Isochorismatase-like"/>
    <property type="match status" value="1"/>
</dbReference>
<dbReference type="CDD" id="cd01014">
    <property type="entry name" value="nicotinamidase_related"/>
    <property type="match status" value="1"/>
</dbReference>
<name>A0A0R1M218_9LACO</name>
<dbReference type="EMBL" id="AZEF01000016">
    <property type="protein sequence ID" value="KRL02077.1"/>
    <property type="molecule type" value="Genomic_DNA"/>
</dbReference>
<dbReference type="AlphaFoldDB" id="A0A0R1M218"/>
<keyword evidence="2" id="KW-0378">Hydrolase</keyword>
<dbReference type="PANTHER" id="PTHR43540:SF14">
    <property type="entry name" value="ISOCHORISMATASE"/>
    <property type="match status" value="1"/>
</dbReference>
<organism evidence="4 5">
    <name type="scientific">Liquorilactobacillus capillatus DSM 19910</name>
    <dbReference type="NCBI Taxonomy" id="1423731"/>
    <lineage>
        <taxon>Bacteria</taxon>
        <taxon>Bacillati</taxon>
        <taxon>Bacillota</taxon>
        <taxon>Bacilli</taxon>
        <taxon>Lactobacillales</taxon>
        <taxon>Lactobacillaceae</taxon>
        <taxon>Liquorilactobacillus</taxon>
    </lineage>
</organism>
<keyword evidence="5" id="KW-1185">Reference proteome</keyword>
<proteinExistence type="inferred from homology"/>
<evidence type="ECO:0000256" key="1">
    <source>
        <dbReference type="ARBA" id="ARBA00006336"/>
    </source>
</evidence>
<protein>
    <recommendedName>
        <fullName evidence="3">Isochorismatase-like domain-containing protein</fullName>
    </recommendedName>
</protein>
<comment type="similarity">
    <text evidence="1">Belongs to the isochorismatase family.</text>
</comment>
<gene>
    <name evidence="4" type="ORF">FC81_GL000840</name>
</gene>
<evidence type="ECO:0000313" key="4">
    <source>
        <dbReference type="EMBL" id="KRL02077.1"/>
    </source>
</evidence>
<dbReference type="InterPro" id="IPR036380">
    <property type="entry name" value="Isochorismatase-like_sf"/>
</dbReference>
<dbReference type="InterPro" id="IPR000868">
    <property type="entry name" value="Isochorismatase-like_dom"/>
</dbReference>
<accession>A0A0R1M218</accession>
<evidence type="ECO:0000256" key="2">
    <source>
        <dbReference type="ARBA" id="ARBA00022801"/>
    </source>
</evidence>
<dbReference type="SUPFAM" id="SSF52499">
    <property type="entry name" value="Isochorismatase-like hydrolases"/>
    <property type="match status" value="1"/>
</dbReference>
<dbReference type="GO" id="GO:0016787">
    <property type="term" value="F:hydrolase activity"/>
    <property type="evidence" value="ECO:0007669"/>
    <property type="project" value="UniProtKB-KW"/>
</dbReference>
<comment type="caution">
    <text evidence="4">The sequence shown here is derived from an EMBL/GenBank/DDBJ whole genome shotgun (WGS) entry which is preliminary data.</text>
</comment>
<dbReference type="PATRIC" id="fig|1423731.3.peg.863"/>
<dbReference type="Proteomes" id="UP000051621">
    <property type="component" value="Unassembled WGS sequence"/>
</dbReference>
<evidence type="ECO:0000313" key="5">
    <source>
        <dbReference type="Proteomes" id="UP000051621"/>
    </source>
</evidence>
<dbReference type="STRING" id="1423731.FC81_GL000840"/>
<sequence length="176" mass="20474">MLKEKNMADVLMIIDMQNGVCRSSEPLANLTKVISGIKERINIYHSQNKPVIFVQHNDEDLVKNSYNWKIINDFKVSSHDILIQKVHANSFYHTDLQKILDKYEIKSIEICGAQVEFCVDTTIKMAHGLGYHLEMVRGLTTTISNQMMTAQQTSNFYQDQIWNHRFLTFIEPHNKN</sequence>
<dbReference type="InterPro" id="IPR050272">
    <property type="entry name" value="Isochorismatase-like_hydrls"/>
</dbReference>